<proteinExistence type="predicted"/>
<dbReference type="AlphaFoldDB" id="A0A1H9DK22"/>
<dbReference type="EMBL" id="FOFO01000018">
    <property type="protein sequence ID" value="SEQ13779.1"/>
    <property type="molecule type" value="Genomic_DNA"/>
</dbReference>
<keyword evidence="3" id="KW-1185">Reference proteome</keyword>
<evidence type="ECO:0000313" key="2">
    <source>
        <dbReference type="EMBL" id="SEQ13779.1"/>
    </source>
</evidence>
<dbReference type="InterPro" id="IPR041657">
    <property type="entry name" value="HTH_17"/>
</dbReference>
<dbReference type="RefSeq" id="WP_090207292.1">
    <property type="nucleotide sequence ID" value="NZ_FOFO01000018.1"/>
</dbReference>
<accession>A0A1H9DK22</accession>
<name>A0A1H9DK22_9GAMM</name>
<dbReference type="SUPFAM" id="SSF46955">
    <property type="entry name" value="Putative DNA-binding domain"/>
    <property type="match status" value="1"/>
</dbReference>
<evidence type="ECO:0000259" key="1">
    <source>
        <dbReference type="Pfam" id="PF12728"/>
    </source>
</evidence>
<dbReference type="InterPro" id="IPR009061">
    <property type="entry name" value="DNA-bd_dom_put_sf"/>
</dbReference>
<dbReference type="Proteomes" id="UP000199496">
    <property type="component" value="Unassembled WGS sequence"/>
</dbReference>
<sequence length="62" mass="6835">MGQVGTPPDSVPASLTLQQAAAQAGCSVKTLYRLMQRGRLSYHKGGDNRRYVSEARIRELFP</sequence>
<reference evidence="2 3" key="1">
    <citation type="submission" date="2016-10" db="EMBL/GenBank/DDBJ databases">
        <authorList>
            <person name="de Groot N.N."/>
        </authorList>
    </citation>
    <scope>NUCLEOTIDE SEQUENCE [LARGE SCALE GENOMIC DNA]</scope>
    <source>
        <strain evidence="2 3">B7-7</strain>
    </source>
</reference>
<dbReference type="Pfam" id="PF12728">
    <property type="entry name" value="HTH_17"/>
    <property type="match status" value="1"/>
</dbReference>
<gene>
    <name evidence="2" type="ORF">SAMN05421693_1189</name>
</gene>
<dbReference type="STRING" id="867345.SAMN05421693_1189"/>
<evidence type="ECO:0000313" key="3">
    <source>
        <dbReference type="Proteomes" id="UP000199496"/>
    </source>
</evidence>
<organism evidence="2 3">
    <name type="scientific">Ectothiorhodospira magna</name>
    <dbReference type="NCBI Taxonomy" id="867345"/>
    <lineage>
        <taxon>Bacteria</taxon>
        <taxon>Pseudomonadati</taxon>
        <taxon>Pseudomonadota</taxon>
        <taxon>Gammaproteobacteria</taxon>
        <taxon>Chromatiales</taxon>
        <taxon>Ectothiorhodospiraceae</taxon>
        <taxon>Ectothiorhodospira</taxon>
    </lineage>
</organism>
<feature type="domain" description="Helix-turn-helix" evidence="1">
    <location>
        <begin position="15"/>
        <end position="60"/>
    </location>
</feature>
<protein>
    <submittedName>
        <fullName evidence="2">DNA binding domain-containing protein, excisionase family</fullName>
    </submittedName>
</protein>